<organism evidence="1 2">
    <name type="scientific">Labilibaculum manganireducens</name>
    <dbReference type="NCBI Taxonomy" id="1940525"/>
    <lineage>
        <taxon>Bacteria</taxon>
        <taxon>Pseudomonadati</taxon>
        <taxon>Bacteroidota</taxon>
        <taxon>Bacteroidia</taxon>
        <taxon>Marinilabiliales</taxon>
        <taxon>Marinifilaceae</taxon>
        <taxon>Labilibaculum</taxon>
    </lineage>
</organism>
<dbReference type="Pfam" id="PF15418">
    <property type="entry name" value="DUF4625"/>
    <property type="match status" value="1"/>
</dbReference>
<dbReference type="PROSITE" id="PS51257">
    <property type="entry name" value="PROKAR_LIPOPROTEIN"/>
    <property type="match status" value="1"/>
</dbReference>
<comment type="caution">
    <text evidence="1">The sequence shown here is derived from an EMBL/GenBank/DDBJ whole genome shotgun (WGS) entry which is preliminary data.</text>
</comment>
<sequence length="282" mass="30585">MLNTFKFRIMNTRVFLIVIAFAAGLFFTSCEKDDDVAPKPIINNLELGIGNSHVAYIGADLHIEAEIVAEGKIDKITVEIHQEEGSTDEIVVGYDEFAGLKNTTFHKHVDIPATTVAGTYHCHITVTDMDGNSTTVEEEVSIEAMVDDKAPVITISSSPENGKNFANGETISISGSITDNISLAGLVVALVYETDNIADTDVSGITNTKAIVMLHTHDFEDPDETDFSAIIKVGAVNDNNMTPVAIQGDNAWKSGNYYILVKSKDAMGNWAFSNHYPIVINL</sequence>
<dbReference type="InterPro" id="IPR027829">
    <property type="entry name" value="DUF4625"/>
</dbReference>
<dbReference type="EMBL" id="MVDE01000040">
    <property type="protein sequence ID" value="PKQ61890.1"/>
    <property type="molecule type" value="Genomic_DNA"/>
</dbReference>
<evidence type="ECO:0000313" key="2">
    <source>
        <dbReference type="Proteomes" id="UP000233618"/>
    </source>
</evidence>
<accession>A0A2N3HV09</accession>
<evidence type="ECO:0000313" key="1">
    <source>
        <dbReference type="EMBL" id="PKQ61890.1"/>
    </source>
</evidence>
<dbReference type="AlphaFoldDB" id="A0A2N3HV09"/>
<dbReference type="Proteomes" id="UP000233618">
    <property type="component" value="Unassembled WGS sequence"/>
</dbReference>
<name>A0A2N3HV09_9BACT</name>
<proteinExistence type="predicted"/>
<evidence type="ECO:0008006" key="3">
    <source>
        <dbReference type="Google" id="ProtNLM"/>
    </source>
</evidence>
<reference evidence="1 2" key="1">
    <citation type="journal article" date="2017" name="Front. Microbiol.">
        <title>Labilibaculum manganireducens gen. nov., sp. nov. and Labilibaculum filiforme sp. nov., Novel Bacteroidetes Isolated from Subsurface Sediments of the Baltic Sea.</title>
        <authorList>
            <person name="Vandieken V."/>
            <person name="Marshall I.P."/>
            <person name="Niemann H."/>
            <person name="Engelen B."/>
            <person name="Cypionka H."/>
        </authorList>
    </citation>
    <scope>NUCLEOTIDE SEQUENCE [LARGE SCALE GENOMIC DNA]</scope>
    <source>
        <strain evidence="1 2">59.10-2M</strain>
    </source>
</reference>
<gene>
    <name evidence="1" type="ORF">BZG01_18330</name>
</gene>
<keyword evidence="2" id="KW-1185">Reference proteome</keyword>
<protein>
    <recommendedName>
        <fullName evidence="3">DUF4625 domain-containing protein</fullName>
    </recommendedName>
</protein>